<keyword evidence="1" id="KW-0812">Transmembrane</keyword>
<sequence>MQFGKSHAYTDNMIREVTYRSHIYVIAISIWLFTDWRIKT</sequence>
<feature type="transmembrane region" description="Helical" evidence="1">
    <location>
        <begin position="21"/>
        <end position="38"/>
    </location>
</feature>
<reference evidence="2" key="1">
    <citation type="submission" date="2018-02" db="EMBL/GenBank/DDBJ databases">
        <title>Rhizophora mucronata_Transcriptome.</title>
        <authorList>
            <person name="Meera S.P."/>
            <person name="Sreeshan A."/>
            <person name="Augustine A."/>
        </authorList>
    </citation>
    <scope>NUCLEOTIDE SEQUENCE</scope>
    <source>
        <tissue evidence="2">Leaf</tissue>
    </source>
</reference>
<organism evidence="2">
    <name type="scientific">Rhizophora mucronata</name>
    <name type="common">Asiatic mangrove</name>
    <dbReference type="NCBI Taxonomy" id="61149"/>
    <lineage>
        <taxon>Eukaryota</taxon>
        <taxon>Viridiplantae</taxon>
        <taxon>Streptophyta</taxon>
        <taxon>Embryophyta</taxon>
        <taxon>Tracheophyta</taxon>
        <taxon>Spermatophyta</taxon>
        <taxon>Magnoliopsida</taxon>
        <taxon>eudicotyledons</taxon>
        <taxon>Gunneridae</taxon>
        <taxon>Pentapetalae</taxon>
        <taxon>rosids</taxon>
        <taxon>fabids</taxon>
        <taxon>Malpighiales</taxon>
        <taxon>Rhizophoraceae</taxon>
        <taxon>Rhizophora</taxon>
    </lineage>
</organism>
<name>A0A2P2PMV7_RHIMU</name>
<dbReference type="AlphaFoldDB" id="A0A2P2PMV7"/>
<accession>A0A2P2PMV7</accession>
<keyword evidence="1" id="KW-1133">Transmembrane helix</keyword>
<keyword evidence="1" id="KW-0472">Membrane</keyword>
<evidence type="ECO:0000313" key="2">
    <source>
        <dbReference type="EMBL" id="MBX56073.1"/>
    </source>
</evidence>
<proteinExistence type="predicted"/>
<protein>
    <submittedName>
        <fullName evidence="2">Uncharacterized protein</fullName>
    </submittedName>
</protein>
<dbReference type="EMBL" id="GGEC01075589">
    <property type="protein sequence ID" value="MBX56073.1"/>
    <property type="molecule type" value="Transcribed_RNA"/>
</dbReference>
<evidence type="ECO:0000256" key="1">
    <source>
        <dbReference type="SAM" id="Phobius"/>
    </source>
</evidence>